<dbReference type="InterPro" id="IPR016135">
    <property type="entry name" value="UBQ-conjugating_enzyme/RWD"/>
</dbReference>
<evidence type="ECO:0000313" key="3">
    <source>
        <dbReference type="Proteomes" id="UP001164743"/>
    </source>
</evidence>
<feature type="domain" description="UBC core" evidence="1">
    <location>
        <begin position="101"/>
        <end position="208"/>
    </location>
</feature>
<protein>
    <recommendedName>
        <fullName evidence="1">UBC core domain-containing protein</fullName>
    </recommendedName>
</protein>
<organism evidence="2 3">
    <name type="scientific">Puccinia triticina</name>
    <dbReference type="NCBI Taxonomy" id="208348"/>
    <lineage>
        <taxon>Eukaryota</taxon>
        <taxon>Fungi</taxon>
        <taxon>Dikarya</taxon>
        <taxon>Basidiomycota</taxon>
        <taxon>Pucciniomycotina</taxon>
        <taxon>Pucciniomycetes</taxon>
        <taxon>Pucciniales</taxon>
        <taxon>Pucciniaceae</taxon>
        <taxon>Puccinia</taxon>
    </lineage>
</organism>
<proteinExistence type="predicted"/>
<evidence type="ECO:0000259" key="1">
    <source>
        <dbReference type="PROSITE" id="PS50127"/>
    </source>
</evidence>
<sequence length="208" mass="22972">MLHTNSDWTFTTGPRAEDLGAQLQADLETNSKTESSWLQTNRKHLQTWTDVAVCSSLGKPAASRLLIVPQPAAVKNLQIPNGFKPEAGDPELGSGHEVKPNPICGYPEELSDLQDGGCPVGCSLIQADDLVEWKIKITGPAETVFEHETFVLRFRFSPQYPIEAPEVVFVVSPSIGTNHSENQPEEERWIAPEHPHIYVCTIRFTLSG</sequence>
<dbReference type="InterPro" id="IPR000608">
    <property type="entry name" value="UBC"/>
</dbReference>
<dbReference type="PROSITE" id="PS50127">
    <property type="entry name" value="UBC_2"/>
    <property type="match status" value="1"/>
</dbReference>
<dbReference type="RefSeq" id="XP_053028385.1">
    <property type="nucleotide sequence ID" value="XM_053164416.1"/>
</dbReference>
<dbReference type="GeneID" id="77805311"/>
<dbReference type="SUPFAM" id="SSF54495">
    <property type="entry name" value="UBC-like"/>
    <property type="match status" value="1"/>
</dbReference>
<evidence type="ECO:0000313" key="2">
    <source>
        <dbReference type="EMBL" id="WAQ92830.1"/>
    </source>
</evidence>
<dbReference type="Pfam" id="PF00179">
    <property type="entry name" value="UQ_con"/>
    <property type="match status" value="1"/>
</dbReference>
<name>A0ABY7D6H2_9BASI</name>
<dbReference type="EMBL" id="CP110437">
    <property type="protein sequence ID" value="WAQ92830.1"/>
    <property type="molecule type" value="Genomic_DNA"/>
</dbReference>
<dbReference type="Gene3D" id="3.10.110.10">
    <property type="entry name" value="Ubiquitin Conjugating Enzyme"/>
    <property type="match status" value="1"/>
</dbReference>
<accession>A0ABY7D6H2</accession>
<reference evidence="2" key="1">
    <citation type="submission" date="2022-10" db="EMBL/GenBank/DDBJ databases">
        <title>Puccinia triticina Genome sequencing and assembly.</title>
        <authorList>
            <person name="Li C."/>
        </authorList>
    </citation>
    <scope>NUCLEOTIDE SEQUENCE</scope>
    <source>
        <strain evidence="2">Pt15</strain>
    </source>
</reference>
<dbReference type="Proteomes" id="UP001164743">
    <property type="component" value="Chromosome 17A"/>
</dbReference>
<gene>
    <name evidence="2" type="ORF">PtA15_17A312</name>
</gene>
<keyword evidence="3" id="KW-1185">Reference proteome</keyword>